<dbReference type="SUPFAM" id="SSF109854">
    <property type="entry name" value="DinB/YfiT-like putative metalloenzymes"/>
    <property type="match status" value="1"/>
</dbReference>
<evidence type="ECO:0000313" key="1">
    <source>
        <dbReference type="EMBL" id="NYE70285.1"/>
    </source>
</evidence>
<name>A0A7Y9I5B4_9ACTN</name>
<dbReference type="RefSeq" id="WP_179749621.1">
    <property type="nucleotide sequence ID" value="NZ_JACCBU010000001.1"/>
</dbReference>
<keyword evidence="2" id="KW-1185">Reference proteome</keyword>
<gene>
    <name evidence="1" type="ORF">BKA15_001614</name>
</gene>
<dbReference type="Proteomes" id="UP000569914">
    <property type="component" value="Unassembled WGS sequence"/>
</dbReference>
<sequence>MGYEELPVTECLRGTDAELLGFALDRARKEFAWKTGGLDAEQLRRRHPPSTMTLAGLIKHLAFVEDGFTATAQGCPLPPPWDERDWVTNDDWGWQSAVTDEPDQLYALWYGAVARSRTAWVEPAADGGLDVIVADPDPAWSRNRRRILVDLLEENLIHLGHVDLLREAVDGRRGHGWPDS</sequence>
<organism evidence="1 2">
    <name type="scientific">Microlunatus parietis</name>
    <dbReference type="NCBI Taxonomy" id="682979"/>
    <lineage>
        <taxon>Bacteria</taxon>
        <taxon>Bacillati</taxon>
        <taxon>Actinomycetota</taxon>
        <taxon>Actinomycetes</taxon>
        <taxon>Propionibacteriales</taxon>
        <taxon>Propionibacteriaceae</taxon>
        <taxon>Microlunatus</taxon>
    </lineage>
</organism>
<dbReference type="EMBL" id="JACCBU010000001">
    <property type="protein sequence ID" value="NYE70285.1"/>
    <property type="molecule type" value="Genomic_DNA"/>
</dbReference>
<dbReference type="InterPro" id="IPR034660">
    <property type="entry name" value="DinB/YfiT-like"/>
</dbReference>
<dbReference type="Gene3D" id="1.20.120.450">
    <property type="entry name" value="dinb family like domain"/>
    <property type="match status" value="1"/>
</dbReference>
<accession>A0A7Y9I5B4</accession>
<reference evidence="1 2" key="1">
    <citation type="submission" date="2020-07" db="EMBL/GenBank/DDBJ databases">
        <title>Sequencing the genomes of 1000 actinobacteria strains.</title>
        <authorList>
            <person name="Klenk H.-P."/>
        </authorList>
    </citation>
    <scope>NUCLEOTIDE SEQUENCE [LARGE SCALE GENOMIC DNA]</scope>
    <source>
        <strain evidence="1 2">DSM 22083</strain>
    </source>
</reference>
<protein>
    <recommendedName>
        <fullName evidence="3">DinB superfamily protein</fullName>
    </recommendedName>
</protein>
<dbReference type="AlphaFoldDB" id="A0A7Y9I5B4"/>
<evidence type="ECO:0000313" key="2">
    <source>
        <dbReference type="Proteomes" id="UP000569914"/>
    </source>
</evidence>
<evidence type="ECO:0008006" key="3">
    <source>
        <dbReference type="Google" id="ProtNLM"/>
    </source>
</evidence>
<dbReference type="Pfam" id="PF04978">
    <property type="entry name" value="MST"/>
    <property type="match status" value="1"/>
</dbReference>
<proteinExistence type="predicted"/>
<comment type="caution">
    <text evidence="1">The sequence shown here is derived from an EMBL/GenBank/DDBJ whole genome shotgun (WGS) entry which is preliminary data.</text>
</comment>
<dbReference type="InterPro" id="IPR007061">
    <property type="entry name" value="MST-like"/>
</dbReference>